<dbReference type="GO" id="GO:0003735">
    <property type="term" value="F:structural constituent of ribosome"/>
    <property type="evidence" value="ECO:0007669"/>
    <property type="project" value="InterPro"/>
</dbReference>
<dbReference type="Pfam" id="PF00177">
    <property type="entry name" value="Ribosomal_S7"/>
    <property type="match status" value="1"/>
</dbReference>
<dbReference type="InterPro" id="IPR005717">
    <property type="entry name" value="Ribosomal_uS7_bac/org-type"/>
</dbReference>
<sequence length="155" mass="17373">MRGKQAPKREQIPDPKYGNIYVSKLINMIMRNGKKATAQAVVYEAFEIIKEKAKVDPVDTLDLALKNAMPSLEVKSKRVGGANYQVPMPVRGERRYQLAYRWILDGANAKKGRPMAQKLADELVAAAKGEGDAVRKKMDVQRMAEANRAFAHFAR</sequence>
<reference evidence="8 9" key="1">
    <citation type="journal article" date="2016" name="Nat. Commun.">
        <title>Thousands of microbial genomes shed light on interconnected biogeochemical processes in an aquifer system.</title>
        <authorList>
            <person name="Anantharaman K."/>
            <person name="Brown C.T."/>
            <person name="Hug L.A."/>
            <person name="Sharon I."/>
            <person name="Castelle C.J."/>
            <person name="Probst A.J."/>
            <person name="Thomas B.C."/>
            <person name="Singh A."/>
            <person name="Wilkins M.J."/>
            <person name="Karaoz U."/>
            <person name="Brodie E.L."/>
            <person name="Williams K.H."/>
            <person name="Hubbard S.S."/>
            <person name="Banfield J.F."/>
        </authorList>
    </citation>
    <scope>NUCLEOTIDE SEQUENCE [LARGE SCALE GENOMIC DNA]</scope>
</reference>
<evidence type="ECO:0000313" key="9">
    <source>
        <dbReference type="Proteomes" id="UP000177885"/>
    </source>
</evidence>
<keyword evidence="5 6" id="KW-0687">Ribonucleoprotein</keyword>
<gene>
    <name evidence="6" type="primary">rpsG</name>
    <name evidence="8" type="ORF">A2856_04060</name>
</gene>
<dbReference type="GO" id="GO:0015935">
    <property type="term" value="C:small ribosomal subunit"/>
    <property type="evidence" value="ECO:0007669"/>
    <property type="project" value="InterPro"/>
</dbReference>
<keyword evidence="2 6" id="KW-0699">rRNA-binding</keyword>
<dbReference type="STRING" id="1802385.A2856_04060"/>
<dbReference type="InterPro" id="IPR000235">
    <property type="entry name" value="Ribosomal_uS7"/>
</dbReference>
<dbReference type="Gene3D" id="1.10.455.10">
    <property type="entry name" value="Ribosomal protein S7 domain"/>
    <property type="match status" value="1"/>
</dbReference>
<dbReference type="CDD" id="cd14869">
    <property type="entry name" value="uS7_Bacteria"/>
    <property type="match status" value="1"/>
</dbReference>
<feature type="domain" description="Small ribosomal subunit protein uS7" evidence="7">
    <location>
        <begin position="2"/>
        <end position="148"/>
    </location>
</feature>
<evidence type="ECO:0000259" key="7">
    <source>
        <dbReference type="Pfam" id="PF00177"/>
    </source>
</evidence>
<accession>A0A1F7TMI9</accession>
<keyword evidence="3 6" id="KW-0694">RNA-binding</keyword>
<comment type="function">
    <text evidence="6">One of the primary rRNA binding proteins, it binds directly to 16S rRNA where it nucleates assembly of the head domain of the 30S subunit. Is located at the subunit interface close to the decoding center, probably blocks exit of the E-site tRNA.</text>
</comment>
<dbReference type="PANTHER" id="PTHR11205">
    <property type="entry name" value="RIBOSOMAL PROTEIN S7"/>
    <property type="match status" value="1"/>
</dbReference>
<dbReference type="PIRSF" id="PIRSF002122">
    <property type="entry name" value="RPS7p_RPS7a_RPS5e_RPS7o"/>
    <property type="match status" value="1"/>
</dbReference>
<keyword evidence="6" id="KW-0820">tRNA-binding</keyword>
<dbReference type="InterPro" id="IPR023798">
    <property type="entry name" value="Ribosomal_uS7_dom"/>
</dbReference>
<dbReference type="HAMAP" id="MF_00480_B">
    <property type="entry name" value="Ribosomal_uS7_B"/>
    <property type="match status" value="1"/>
</dbReference>
<dbReference type="NCBIfam" id="TIGR01029">
    <property type="entry name" value="rpsG_bact"/>
    <property type="match status" value="1"/>
</dbReference>
<keyword evidence="4 6" id="KW-0689">Ribosomal protein</keyword>
<evidence type="ECO:0000256" key="2">
    <source>
        <dbReference type="ARBA" id="ARBA00022730"/>
    </source>
</evidence>
<dbReference type="EMBL" id="MGDT01000003">
    <property type="protein sequence ID" value="OGL67206.1"/>
    <property type="molecule type" value="Genomic_DNA"/>
</dbReference>
<comment type="subunit">
    <text evidence="6">Part of the 30S ribosomal subunit. Contacts proteins S9 and S11.</text>
</comment>
<dbReference type="GO" id="GO:0019843">
    <property type="term" value="F:rRNA binding"/>
    <property type="evidence" value="ECO:0007669"/>
    <property type="project" value="UniProtKB-UniRule"/>
</dbReference>
<dbReference type="SUPFAM" id="SSF47973">
    <property type="entry name" value="Ribosomal protein S7"/>
    <property type="match status" value="1"/>
</dbReference>
<comment type="caution">
    <text evidence="8">The sequence shown here is derived from an EMBL/GenBank/DDBJ whole genome shotgun (WGS) entry which is preliminary data.</text>
</comment>
<dbReference type="GO" id="GO:0006412">
    <property type="term" value="P:translation"/>
    <property type="evidence" value="ECO:0007669"/>
    <property type="project" value="UniProtKB-UniRule"/>
</dbReference>
<dbReference type="InterPro" id="IPR036823">
    <property type="entry name" value="Ribosomal_uS7_dom_sf"/>
</dbReference>
<dbReference type="FunFam" id="1.10.455.10:FF:000001">
    <property type="entry name" value="30S ribosomal protein S7"/>
    <property type="match status" value="1"/>
</dbReference>
<evidence type="ECO:0000256" key="5">
    <source>
        <dbReference type="ARBA" id="ARBA00023274"/>
    </source>
</evidence>
<evidence type="ECO:0000313" key="8">
    <source>
        <dbReference type="EMBL" id="OGL67206.1"/>
    </source>
</evidence>
<protein>
    <recommendedName>
        <fullName evidence="6">Small ribosomal subunit protein uS7</fullName>
    </recommendedName>
</protein>
<organism evidence="8 9">
    <name type="scientific">Candidatus Uhrbacteria bacterium RIFCSPHIGHO2_01_FULL_63_20</name>
    <dbReference type="NCBI Taxonomy" id="1802385"/>
    <lineage>
        <taxon>Bacteria</taxon>
        <taxon>Candidatus Uhriibacteriota</taxon>
    </lineage>
</organism>
<dbReference type="AlphaFoldDB" id="A0A1F7TMI9"/>
<dbReference type="GO" id="GO:0000049">
    <property type="term" value="F:tRNA binding"/>
    <property type="evidence" value="ECO:0007669"/>
    <property type="project" value="UniProtKB-UniRule"/>
</dbReference>
<proteinExistence type="inferred from homology"/>
<comment type="similarity">
    <text evidence="1 6">Belongs to the universal ribosomal protein uS7 family.</text>
</comment>
<evidence type="ECO:0000256" key="6">
    <source>
        <dbReference type="HAMAP-Rule" id="MF_00480"/>
    </source>
</evidence>
<evidence type="ECO:0000256" key="4">
    <source>
        <dbReference type="ARBA" id="ARBA00022980"/>
    </source>
</evidence>
<evidence type="ECO:0000256" key="1">
    <source>
        <dbReference type="ARBA" id="ARBA00007151"/>
    </source>
</evidence>
<evidence type="ECO:0000256" key="3">
    <source>
        <dbReference type="ARBA" id="ARBA00022884"/>
    </source>
</evidence>
<name>A0A1F7TMI9_9BACT</name>
<dbReference type="Proteomes" id="UP000177885">
    <property type="component" value="Unassembled WGS sequence"/>
</dbReference>